<protein>
    <recommendedName>
        <fullName evidence="5">Fibronectin type-III domain-containing protein</fullName>
    </recommendedName>
</protein>
<feature type="coiled-coil region" evidence="1">
    <location>
        <begin position="208"/>
        <end position="249"/>
    </location>
</feature>
<feature type="region of interest" description="Disordered" evidence="2">
    <location>
        <begin position="527"/>
        <end position="564"/>
    </location>
</feature>
<dbReference type="SUPFAM" id="SSF49265">
    <property type="entry name" value="Fibronectin type III"/>
    <property type="match status" value="1"/>
</dbReference>
<keyword evidence="1" id="KW-0175">Coiled coil</keyword>
<name>A0A376B4V9_9ASCO</name>
<keyword evidence="4" id="KW-1185">Reference proteome</keyword>
<evidence type="ECO:0000256" key="1">
    <source>
        <dbReference type="SAM" id="Coils"/>
    </source>
</evidence>
<feature type="coiled-coil region" evidence="1">
    <location>
        <begin position="289"/>
        <end position="323"/>
    </location>
</feature>
<evidence type="ECO:0000256" key="2">
    <source>
        <dbReference type="SAM" id="MobiDB-lite"/>
    </source>
</evidence>
<dbReference type="VEuPathDB" id="FungiDB:SCODWIG_00931"/>
<organism evidence="3 4">
    <name type="scientific">Saccharomycodes ludwigii</name>
    <dbReference type="NCBI Taxonomy" id="36035"/>
    <lineage>
        <taxon>Eukaryota</taxon>
        <taxon>Fungi</taxon>
        <taxon>Dikarya</taxon>
        <taxon>Ascomycota</taxon>
        <taxon>Saccharomycotina</taxon>
        <taxon>Saccharomycetes</taxon>
        <taxon>Saccharomycodales</taxon>
        <taxon>Saccharomycodaceae</taxon>
        <taxon>Saccharomycodes</taxon>
    </lineage>
</organism>
<reference evidence="4" key="1">
    <citation type="submission" date="2018-06" db="EMBL/GenBank/DDBJ databases">
        <authorList>
            <person name="Guldener U."/>
        </authorList>
    </citation>
    <scope>NUCLEOTIDE SEQUENCE [LARGE SCALE GENOMIC DNA]</scope>
    <source>
        <strain evidence="4">UTAD17</strain>
    </source>
</reference>
<dbReference type="CDD" id="cd00063">
    <property type="entry name" value="FN3"/>
    <property type="match status" value="1"/>
</dbReference>
<dbReference type="AlphaFoldDB" id="A0A376B4V9"/>
<dbReference type="Proteomes" id="UP000262825">
    <property type="component" value="Unassembled WGS sequence"/>
</dbReference>
<dbReference type="InterPro" id="IPR013783">
    <property type="entry name" value="Ig-like_fold"/>
</dbReference>
<dbReference type="EMBL" id="UFAJ01000101">
    <property type="protein sequence ID" value="SSD59170.1"/>
    <property type="molecule type" value="Genomic_DNA"/>
</dbReference>
<accession>A0A376B4V9</accession>
<evidence type="ECO:0000313" key="3">
    <source>
        <dbReference type="EMBL" id="SSD59170.1"/>
    </source>
</evidence>
<proteinExistence type="predicted"/>
<dbReference type="InterPro" id="IPR003961">
    <property type="entry name" value="FN3_dom"/>
</dbReference>
<dbReference type="InterPro" id="IPR036116">
    <property type="entry name" value="FN3_sf"/>
</dbReference>
<evidence type="ECO:0000313" key="4">
    <source>
        <dbReference type="Proteomes" id="UP000262825"/>
    </source>
</evidence>
<evidence type="ECO:0008006" key="5">
    <source>
        <dbReference type="Google" id="ProtNLM"/>
    </source>
</evidence>
<sequence>MPTDFNFCITFIALLWLVYRLFKFWTIPISRILSNLNDVEIPHATKIALDLITKDSILIRWENEPFDIISHYILYVNNVKIGEFLNLSQSLYTSCSLKNLNKNMHYKIDLVSVNKQGFRNQPLSLIISLGDKPKSSSMFHWTLQPNGDFSNTKGYSELTSLEKLSSFSIDELKKILTASQDDLHKVLQNKTDLLKNFKLEEQEFLLKISEQKVEYNKEQENKKQIKLRIKNLESEKLKLDLQMEKLTSKTQKLDNSTTTLKGKIASLDKILDECPQIEEQLVVDHKSHKDAIEKEIIELDLHIQDLESSVAKLHNENKNIESTNDDEEDFDVIGFCKEYYRNGEIIEPGLQILKNKKFAVYDKIVYENNSNLQTAQQWNNQLKELNVELQKLENDWQIVDATNRKLRESLMAQPYNSGYSNHFWEEGSPDPQSQAPPEEEEISHLISGVNNIIADNTINLDTDKFTTDQLDNYWNSNARLKLTNKTSMTSLSSAFSAEKNSNGNIPSNSLLSILNPTQQEAPHYWLPRESLPQPTSPPGSPLPRDSPLLAPQNNIWSFKEESPM</sequence>
<feature type="coiled-coil region" evidence="1">
    <location>
        <begin position="368"/>
        <end position="402"/>
    </location>
</feature>
<dbReference type="Gene3D" id="2.60.40.10">
    <property type="entry name" value="Immunoglobulins"/>
    <property type="match status" value="1"/>
</dbReference>
<gene>
    <name evidence="3" type="ORF">SCODWIG_00931</name>
</gene>